<dbReference type="AlphaFoldDB" id="A0AAD3CMS2"/>
<sequence length="829" mass="92764">MSSTPKTMKLLNGNTIVIPYQKTTKETPPSSTVVEPNQQSPQTQTQTQDNNNKMKFKKRDMHAAPASQGVRNKGVELYEEFAKISGDNIPSFKELSQANDPNLIANQFMKFLLQAKSKSGNLYAAGSLPTYFSAWKNALYFEDNFFTNMPKEEFLDQFSGLHQKLSDRAFTRAIKNGEIISKASNHLRRNEAAAVNAWILKNPRQNSDAVGWRDFSILSFLRNAIGRGGEVQGLQWEGTFFNSADQVLDGNWPQQKTSKVSRMVFVHDNDWRLSIFVSLGGYVATKTKRTKSKFIFDDLPKDVSAHVTGVILKKQSGNVPGVLSSNITSHCQRYGSLDDLNASEKLDTVAALVRGGWDMEEFCTGFRYFDLRRQDMQAARVISGHENPNVKVVAPSLKYLNDDDLKMKLIEAADCIYGFIPDSSSPDESLYSLKEVLLSAAIENLAEMQDSLGRGNEYLQKLDNAFRQQGLMWEDMVTIGKQLKLTRMKENERIREQNDLEYMLQKKVVRIEAELQASRAREREKDTLLKELNGKMDSLISLLSAPASSGVTRHAPSVSRDVMPSVSTNETMTEGVSDDNDDDIVMEEEQTCVSSDETAAENVEVNAPSVEASYSPPPKPTHENDAEVSIVSPTTVSPRYGTVAPGKINGVAEIMVGRVKASAPACMTNWRKQSIASLLVEAVNQNVIFSRSPQGNKNPLGLPHHKKSDKVSKNAWQESRGAVKFLASFCENMDEYAFYTGDKRITKNESLSERAKKARNLGEMLEGRVIEYMKESDITVKKDIEVGWIYRNLVTTGDKKCVHVDVAKTDTWDSIKRKMEKHVKKGDGK</sequence>
<proteinExistence type="predicted"/>
<keyword evidence="3" id="KW-1185">Reference proteome</keyword>
<evidence type="ECO:0000256" key="1">
    <source>
        <dbReference type="SAM" id="MobiDB-lite"/>
    </source>
</evidence>
<dbReference type="EMBL" id="BLLK01000023">
    <property type="protein sequence ID" value="GFH47796.1"/>
    <property type="molecule type" value="Genomic_DNA"/>
</dbReference>
<reference evidence="2 3" key="1">
    <citation type="journal article" date="2021" name="Sci. Rep.">
        <title>The genome of the diatom Chaetoceros tenuissimus carries an ancient integrated fragment of an extant virus.</title>
        <authorList>
            <person name="Hongo Y."/>
            <person name="Kimura K."/>
            <person name="Takaki Y."/>
            <person name="Yoshida Y."/>
            <person name="Baba S."/>
            <person name="Kobayashi G."/>
            <person name="Nagasaki K."/>
            <person name="Hano T."/>
            <person name="Tomaru Y."/>
        </authorList>
    </citation>
    <scope>NUCLEOTIDE SEQUENCE [LARGE SCALE GENOMIC DNA]</scope>
    <source>
        <strain evidence="2 3">NIES-3715</strain>
    </source>
</reference>
<name>A0AAD3CMS2_9STRA</name>
<accession>A0AAD3CMS2</accession>
<feature type="region of interest" description="Disordered" evidence="1">
    <location>
        <begin position="19"/>
        <end position="50"/>
    </location>
</feature>
<dbReference type="Proteomes" id="UP001054902">
    <property type="component" value="Unassembled WGS sequence"/>
</dbReference>
<evidence type="ECO:0000313" key="2">
    <source>
        <dbReference type="EMBL" id="GFH47796.1"/>
    </source>
</evidence>
<evidence type="ECO:0000313" key="3">
    <source>
        <dbReference type="Proteomes" id="UP001054902"/>
    </source>
</evidence>
<feature type="compositionally biased region" description="Low complexity" evidence="1">
    <location>
        <begin position="37"/>
        <end position="50"/>
    </location>
</feature>
<organism evidence="2 3">
    <name type="scientific">Chaetoceros tenuissimus</name>
    <dbReference type="NCBI Taxonomy" id="426638"/>
    <lineage>
        <taxon>Eukaryota</taxon>
        <taxon>Sar</taxon>
        <taxon>Stramenopiles</taxon>
        <taxon>Ochrophyta</taxon>
        <taxon>Bacillariophyta</taxon>
        <taxon>Coscinodiscophyceae</taxon>
        <taxon>Chaetocerotophycidae</taxon>
        <taxon>Chaetocerotales</taxon>
        <taxon>Chaetocerotaceae</taxon>
        <taxon>Chaetoceros</taxon>
    </lineage>
</organism>
<feature type="compositionally biased region" description="Polar residues" evidence="1">
    <location>
        <begin position="26"/>
        <end position="36"/>
    </location>
</feature>
<gene>
    <name evidence="2" type="ORF">CTEN210_04272</name>
</gene>
<feature type="region of interest" description="Disordered" evidence="1">
    <location>
        <begin position="694"/>
        <end position="713"/>
    </location>
</feature>
<protein>
    <submittedName>
        <fullName evidence="2">Uncharacterized protein</fullName>
    </submittedName>
</protein>
<comment type="caution">
    <text evidence="2">The sequence shown here is derived from an EMBL/GenBank/DDBJ whole genome shotgun (WGS) entry which is preliminary data.</text>
</comment>